<dbReference type="STRING" id="1318466.BN85404450"/>
<dbReference type="EMBL" id="FO681347">
    <property type="protein sequence ID" value="CCV64022.1"/>
    <property type="molecule type" value="Genomic_DNA"/>
</dbReference>
<dbReference type="Gene3D" id="3.40.50.1000">
    <property type="entry name" value="HAD superfamily/HAD-like"/>
    <property type="match status" value="1"/>
</dbReference>
<sequence length="96" mass="11012">MKRIIFFDVDNTILSSKQKQILPQTRKLLLELANDKDVILGFATGRGPSKVDILGDMAPYFKYRILVNGAVTMDQDKIVFEEFIDAKDVERIVKKH</sequence>
<accession>U4KKC0</accession>
<dbReference type="GO" id="GO:0000287">
    <property type="term" value="F:magnesium ion binding"/>
    <property type="evidence" value="ECO:0007669"/>
    <property type="project" value="TreeGrafter"/>
</dbReference>
<dbReference type="OrthoDB" id="384659at2"/>
<proteinExistence type="predicted"/>
<dbReference type="GO" id="GO:0016791">
    <property type="term" value="F:phosphatase activity"/>
    <property type="evidence" value="ECO:0007669"/>
    <property type="project" value="TreeGrafter"/>
</dbReference>
<gene>
    <name evidence="1" type="ORF">BN85404450</name>
</gene>
<reference evidence="1 2" key="1">
    <citation type="journal article" date="2013" name="J. Mol. Microbiol. Biotechnol.">
        <title>Analysis of the Complete Genomes of Acholeplasma brassicae , A. palmae and A. laidlawii and Their Comparison to the Obligate Parasites from ' Candidatus Phytoplasma'.</title>
        <authorList>
            <person name="Kube M."/>
            <person name="Siewert C."/>
            <person name="Migdoll A.M."/>
            <person name="Duduk B."/>
            <person name="Holz S."/>
            <person name="Rabus R."/>
            <person name="Seemuller E."/>
            <person name="Mitrovic J."/>
            <person name="Muller I."/>
            <person name="Buttner C."/>
            <person name="Reinhardt R."/>
        </authorList>
    </citation>
    <scope>NUCLEOTIDE SEQUENCE [LARGE SCALE GENOMIC DNA]</scope>
    <source>
        <strain evidence="1 2">J233</strain>
    </source>
</reference>
<dbReference type="PANTHER" id="PTHR10000">
    <property type="entry name" value="PHOSPHOSERINE PHOSPHATASE"/>
    <property type="match status" value="1"/>
</dbReference>
<dbReference type="AlphaFoldDB" id="U4KKC0"/>
<organism evidence="1 2">
    <name type="scientific">Alteracholeplasma palmae (strain ATCC 49389 / J233)</name>
    <name type="common">Acholeplasma palmae</name>
    <dbReference type="NCBI Taxonomy" id="1318466"/>
    <lineage>
        <taxon>Bacteria</taxon>
        <taxon>Bacillati</taxon>
        <taxon>Mycoplasmatota</taxon>
        <taxon>Mollicutes</taxon>
        <taxon>Acholeplasmatales</taxon>
        <taxon>Acholeplasmataceae</taxon>
        <taxon>Acholeplasma</taxon>
    </lineage>
</organism>
<dbReference type="KEGG" id="apal:BN85404450"/>
<dbReference type="GO" id="GO:0005829">
    <property type="term" value="C:cytosol"/>
    <property type="evidence" value="ECO:0007669"/>
    <property type="project" value="TreeGrafter"/>
</dbReference>
<dbReference type="HOGENOM" id="CLU_2353407_0_0_14"/>
<name>U4KKC0_ALTPJ</name>
<dbReference type="InterPro" id="IPR036412">
    <property type="entry name" value="HAD-like_sf"/>
</dbReference>
<evidence type="ECO:0000313" key="2">
    <source>
        <dbReference type="Proteomes" id="UP000032740"/>
    </source>
</evidence>
<protein>
    <submittedName>
        <fullName evidence="1">HAD superfamily hydrolase-like (Type 3), putative</fullName>
    </submittedName>
</protein>
<dbReference type="RefSeq" id="WP_026657029.1">
    <property type="nucleotide sequence ID" value="NC_022538.1"/>
</dbReference>
<keyword evidence="2" id="KW-1185">Reference proteome</keyword>
<dbReference type="Pfam" id="PF08282">
    <property type="entry name" value="Hydrolase_3"/>
    <property type="match status" value="1"/>
</dbReference>
<dbReference type="InterPro" id="IPR023214">
    <property type="entry name" value="HAD_sf"/>
</dbReference>
<dbReference type="Proteomes" id="UP000032740">
    <property type="component" value="Chromosome"/>
</dbReference>
<evidence type="ECO:0000313" key="1">
    <source>
        <dbReference type="EMBL" id="CCV64022.1"/>
    </source>
</evidence>
<keyword evidence="1" id="KW-0378">Hydrolase</keyword>
<dbReference type="SUPFAM" id="SSF56784">
    <property type="entry name" value="HAD-like"/>
    <property type="match status" value="1"/>
</dbReference>
<dbReference type="PANTHER" id="PTHR10000:SF25">
    <property type="entry name" value="PHOSPHATASE YKRA-RELATED"/>
    <property type="match status" value="1"/>
</dbReference>
<dbReference type="Gene3D" id="3.30.1240.10">
    <property type="match status" value="1"/>
</dbReference>